<accession>A0A1T5DLR1</accession>
<evidence type="ECO:0000313" key="4">
    <source>
        <dbReference type="EMBL" id="SKB72618.1"/>
    </source>
</evidence>
<dbReference type="AlphaFoldDB" id="A0A1T5DLR1"/>
<name>A0A1T5DLR1_9FLAO</name>
<dbReference type="GO" id="GO:0004190">
    <property type="term" value="F:aspartic-type endopeptidase activity"/>
    <property type="evidence" value="ECO:0007669"/>
    <property type="project" value="InterPro"/>
</dbReference>
<dbReference type="EMBL" id="FUYZ01000002">
    <property type="protein sequence ID" value="SKB72618.1"/>
    <property type="molecule type" value="Genomic_DNA"/>
</dbReference>
<sequence length="447" mass="51252">MKSTLILVFTIFHFLLNAQDGFQFVDKKLDKIEIKFVNVNNLIIIPINVNGVDLNFLLDTGVSETVLFSLENKEVNFKNVEKLKFTGLGENIDIEALRSINNRLSISNQFVDSTQSLNIILDESFNISTSLGYPVNGIIGYSFFKNYPIEVDYVSEKLRIYQNENKLSKRVKKHEVFNISLELNKPYMFADVEMTREKKSSKLLLDSGNTDSIWLFPTLIPGFNYNRPNIDDYLGAGFSGDIYGKRSRIHGLYFGRFEFITPLVAMPDATSIAHLQLVPDRKGSIGSEIFRRFNMVFDYPNEKVYFKKNKYYDDPFLFDLSGLEVRQNGLSWEKDLVKIETKTKNINSLEIGSTFTNTEDFQYKFTLKPKFIIAGTRKNSPAQLAGLQKGDILVKIDDKKTSDMTLSKINKILKSQEGKIIKIEAERNGTTVIYNITLKDPIPYEEH</sequence>
<evidence type="ECO:0000256" key="1">
    <source>
        <dbReference type="ARBA" id="ARBA00022801"/>
    </source>
</evidence>
<dbReference type="SUPFAM" id="SSF50156">
    <property type="entry name" value="PDZ domain-like"/>
    <property type="match status" value="1"/>
</dbReference>
<evidence type="ECO:0000259" key="2">
    <source>
        <dbReference type="PROSITE" id="PS50106"/>
    </source>
</evidence>
<dbReference type="GO" id="GO:0006508">
    <property type="term" value="P:proteolysis"/>
    <property type="evidence" value="ECO:0007669"/>
    <property type="project" value="UniProtKB-KW"/>
</dbReference>
<protein>
    <submittedName>
        <fullName evidence="4">Aspartyl protease</fullName>
    </submittedName>
</protein>
<evidence type="ECO:0000259" key="3">
    <source>
        <dbReference type="PROSITE" id="PS50175"/>
    </source>
</evidence>
<dbReference type="Pfam" id="PF17820">
    <property type="entry name" value="PDZ_6"/>
    <property type="match status" value="1"/>
</dbReference>
<dbReference type="InterPro" id="IPR021109">
    <property type="entry name" value="Peptidase_aspartic_dom_sf"/>
</dbReference>
<dbReference type="Pfam" id="PF13650">
    <property type="entry name" value="Asp_protease_2"/>
    <property type="match status" value="1"/>
</dbReference>
<dbReference type="PROSITE" id="PS50106">
    <property type="entry name" value="PDZ"/>
    <property type="match status" value="1"/>
</dbReference>
<keyword evidence="1" id="KW-0378">Hydrolase</keyword>
<keyword evidence="5" id="KW-1185">Reference proteome</keyword>
<evidence type="ECO:0000313" key="5">
    <source>
        <dbReference type="Proteomes" id="UP000191112"/>
    </source>
</evidence>
<proteinExistence type="predicted"/>
<dbReference type="InterPro" id="IPR001995">
    <property type="entry name" value="Peptidase_A2_cat"/>
</dbReference>
<dbReference type="STRING" id="619805.SAMN05660477_00825"/>
<dbReference type="RefSeq" id="WP_079666101.1">
    <property type="nucleotide sequence ID" value="NZ_FUYZ01000002.1"/>
</dbReference>
<feature type="domain" description="Peptidase A2" evidence="3">
    <location>
        <begin position="54"/>
        <end position="89"/>
    </location>
</feature>
<dbReference type="InterPro" id="IPR041489">
    <property type="entry name" value="PDZ_6"/>
</dbReference>
<keyword evidence="4" id="KW-0645">Protease</keyword>
<dbReference type="OrthoDB" id="3521766at2"/>
<dbReference type="Proteomes" id="UP000191112">
    <property type="component" value="Unassembled WGS sequence"/>
</dbReference>
<dbReference type="InterPro" id="IPR036034">
    <property type="entry name" value="PDZ_sf"/>
</dbReference>
<gene>
    <name evidence="4" type="ORF">SAMN05660477_00825</name>
</gene>
<reference evidence="4 5" key="1">
    <citation type="submission" date="2017-02" db="EMBL/GenBank/DDBJ databases">
        <authorList>
            <person name="Peterson S.W."/>
        </authorList>
    </citation>
    <scope>NUCLEOTIDE SEQUENCE [LARGE SCALE GENOMIC DNA]</scope>
    <source>
        <strain evidence="4 5">DSM 22323</strain>
    </source>
</reference>
<dbReference type="SMART" id="SM00228">
    <property type="entry name" value="PDZ"/>
    <property type="match status" value="1"/>
</dbReference>
<dbReference type="SUPFAM" id="SSF50630">
    <property type="entry name" value="Acid proteases"/>
    <property type="match status" value="1"/>
</dbReference>
<dbReference type="Gene3D" id="2.40.70.10">
    <property type="entry name" value="Acid Proteases"/>
    <property type="match status" value="1"/>
</dbReference>
<organism evidence="4 5">
    <name type="scientific">Soonwooa buanensis</name>
    <dbReference type="NCBI Taxonomy" id="619805"/>
    <lineage>
        <taxon>Bacteria</taxon>
        <taxon>Pseudomonadati</taxon>
        <taxon>Bacteroidota</taxon>
        <taxon>Flavobacteriia</taxon>
        <taxon>Flavobacteriales</taxon>
        <taxon>Weeksellaceae</taxon>
        <taxon>Chryseobacterium group</taxon>
        <taxon>Soonwooa</taxon>
    </lineage>
</organism>
<feature type="domain" description="PDZ" evidence="2">
    <location>
        <begin position="336"/>
        <end position="420"/>
    </location>
</feature>
<dbReference type="InterPro" id="IPR001478">
    <property type="entry name" value="PDZ"/>
</dbReference>
<dbReference type="Gene3D" id="2.30.42.10">
    <property type="match status" value="1"/>
</dbReference>
<dbReference type="PROSITE" id="PS50175">
    <property type="entry name" value="ASP_PROT_RETROV"/>
    <property type="match status" value="1"/>
</dbReference>